<dbReference type="InterPro" id="IPR002347">
    <property type="entry name" value="SDR_fam"/>
</dbReference>
<dbReference type="PRINTS" id="PR00080">
    <property type="entry name" value="SDRFAMILY"/>
</dbReference>
<dbReference type="InterPro" id="IPR036291">
    <property type="entry name" value="NAD(P)-bd_dom_sf"/>
</dbReference>
<gene>
    <name evidence="5" type="ORF">M9Y10_015585</name>
</gene>
<dbReference type="Gene3D" id="3.40.50.720">
    <property type="entry name" value="NAD(P)-binding Rossmann-like Domain"/>
    <property type="match status" value="1"/>
</dbReference>
<dbReference type="PANTHER" id="PTHR43976:SF16">
    <property type="entry name" value="SHORT-CHAIN DEHYDROGENASE_REDUCTASE FAMILY PROTEIN"/>
    <property type="match status" value="1"/>
</dbReference>
<evidence type="ECO:0008006" key="7">
    <source>
        <dbReference type="Google" id="ProtNLM"/>
    </source>
</evidence>
<dbReference type="PANTHER" id="PTHR43976">
    <property type="entry name" value="SHORT CHAIN DEHYDROGENASE"/>
    <property type="match status" value="1"/>
</dbReference>
<evidence type="ECO:0000256" key="1">
    <source>
        <dbReference type="ARBA" id="ARBA00006484"/>
    </source>
</evidence>
<reference evidence="5 6" key="1">
    <citation type="submission" date="2024-04" db="EMBL/GenBank/DDBJ databases">
        <title>Tritrichomonas musculus Genome.</title>
        <authorList>
            <person name="Alves-Ferreira E."/>
            <person name="Grigg M."/>
            <person name="Lorenzi H."/>
            <person name="Galac M."/>
        </authorList>
    </citation>
    <scope>NUCLEOTIDE SEQUENCE [LARGE SCALE GENOMIC DNA]</scope>
    <source>
        <strain evidence="5 6">EAF2021</strain>
    </source>
</reference>
<accession>A0ABR2L2P0</accession>
<dbReference type="InterPro" id="IPR051911">
    <property type="entry name" value="SDR_oxidoreductase"/>
</dbReference>
<comment type="caution">
    <text evidence="5">The sequence shown here is derived from an EMBL/GenBank/DDBJ whole genome shotgun (WGS) entry which is preliminary data.</text>
</comment>
<dbReference type="EMBL" id="JAPFFF010000002">
    <property type="protein sequence ID" value="KAK8897623.1"/>
    <property type="molecule type" value="Genomic_DNA"/>
</dbReference>
<organism evidence="5 6">
    <name type="scientific">Tritrichomonas musculus</name>
    <dbReference type="NCBI Taxonomy" id="1915356"/>
    <lineage>
        <taxon>Eukaryota</taxon>
        <taxon>Metamonada</taxon>
        <taxon>Parabasalia</taxon>
        <taxon>Tritrichomonadida</taxon>
        <taxon>Tritrichomonadidae</taxon>
        <taxon>Tritrichomonas</taxon>
    </lineage>
</organism>
<dbReference type="Pfam" id="PF00106">
    <property type="entry name" value="adh_short"/>
    <property type="match status" value="1"/>
</dbReference>
<evidence type="ECO:0000313" key="6">
    <source>
        <dbReference type="Proteomes" id="UP001470230"/>
    </source>
</evidence>
<keyword evidence="6" id="KW-1185">Reference proteome</keyword>
<dbReference type="SUPFAM" id="SSF51735">
    <property type="entry name" value="NAD(P)-binding Rossmann-fold domains"/>
    <property type="match status" value="1"/>
</dbReference>
<name>A0ABR2L2P0_9EUKA</name>
<comment type="similarity">
    <text evidence="1 3">Belongs to the short-chain dehydrogenases/reductases (SDR) family.</text>
</comment>
<feature type="region of interest" description="Disordered" evidence="4">
    <location>
        <begin position="204"/>
        <end position="226"/>
    </location>
</feature>
<protein>
    <recommendedName>
        <fullName evidence="7">Oxidoreductase, short chain dehydrogenase/reductase family protein</fullName>
    </recommendedName>
</protein>
<dbReference type="PROSITE" id="PS00061">
    <property type="entry name" value="ADH_SHORT"/>
    <property type="match status" value="1"/>
</dbReference>
<evidence type="ECO:0000256" key="3">
    <source>
        <dbReference type="RuleBase" id="RU000363"/>
    </source>
</evidence>
<proteinExistence type="inferred from homology"/>
<dbReference type="CDD" id="cd05374">
    <property type="entry name" value="17beta-HSD-like_SDR_c"/>
    <property type="match status" value="1"/>
</dbReference>
<dbReference type="Proteomes" id="UP001470230">
    <property type="component" value="Unassembled WGS sequence"/>
</dbReference>
<evidence type="ECO:0000256" key="4">
    <source>
        <dbReference type="SAM" id="MobiDB-lite"/>
    </source>
</evidence>
<dbReference type="PRINTS" id="PR00081">
    <property type="entry name" value="GDHRDH"/>
</dbReference>
<evidence type="ECO:0000256" key="2">
    <source>
        <dbReference type="ARBA" id="ARBA00023002"/>
    </source>
</evidence>
<dbReference type="InterPro" id="IPR020904">
    <property type="entry name" value="Sc_DH/Rdtase_CS"/>
</dbReference>
<evidence type="ECO:0000313" key="5">
    <source>
        <dbReference type="EMBL" id="KAK8897623.1"/>
    </source>
</evidence>
<keyword evidence="2" id="KW-0560">Oxidoreductase</keyword>
<sequence>MKRNVWFVTGASQGIGLSLVKELLNQNYKVAATSRSIQRLTQSVGKEENDNFLPIEVDLTNENSVKDSVSKAVTKFGTIDVLVNNAGHGFRGALEETSIAESRQLFEDNYFSMISVLHQVLPIMRQNHNGLIFNVSSIQTLITLPYSSQYCATKAAIVAMSTSLAEEVKDFNIKVVPVEPGPFETNFCLPSNLSSAKNMMHEYDQVRERSTPPPNNKSGKRDGDPDRAAKVFIDIAKLEESPKLLMMGKMCLDFSRKKIDEMNDEREKWKEYTARCSYE</sequence>